<evidence type="ECO:0000313" key="1">
    <source>
        <dbReference type="EMBL" id="PPZ92292.1"/>
    </source>
</evidence>
<proteinExistence type="predicted"/>
<evidence type="ECO:0000313" key="2">
    <source>
        <dbReference type="Proteomes" id="UP000238565"/>
    </source>
</evidence>
<organism evidence="1 2">
    <name type="scientific">Cloacibacterium normanense</name>
    <dbReference type="NCBI Taxonomy" id="237258"/>
    <lineage>
        <taxon>Bacteria</taxon>
        <taxon>Pseudomonadati</taxon>
        <taxon>Bacteroidota</taxon>
        <taxon>Flavobacteriia</taxon>
        <taxon>Flavobacteriales</taxon>
        <taxon>Weeksellaceae</taxon>
    </lineage>
</organism>
<reference evidence="1 2" key="1">
    <citation type="submission" date="2018-02" db="EMBL/GenBank/DDBJ databases">
        <title>Draft genome sequence of bacterial isolates from marine environment.</title>
        <authorList>
            <person name="Singh S.K."/>
            <person name="Hill R."/>
            <person name="Major S."/>
            <person name="Cai H."/>
            <person name="Li Y."/>
        </authorList>
    </citation>
    <scope>NUCLEOTIDE SEQUENCE [LARGE SCALE GENOMIC DNA]</scope>
    <source>
        <strain evidence="1 2">IMET F</strain>
    </source>
</reference>
<protein>
    <submittedName>
        <fullName evidence="1">Uncharacterized protein</fullName>
    </submittedName>
</protein>
<name>A0A2S7I6T7_9FLAO</name>
<comment type="caution">
    <text evidence="1">The sequence shown here is derived from an EMBL/GenBank/DDBJ whole genome shotgun (WGS) entry which is preliminary data.</text>
</comment>
<gene>
    <name evidence="1" type="ORF">C3729_04820</name>
</gene>
<sequence length="64" mass="7407">MMKKVLADFADDTDFSGRNILKLFSRKVAKCFAKYAQILTVFLSFRRNLNSKFSVIICREIPAE</sequence>
<dbReference type="Proteomes" id="UP000238565">
    <property type="component" value="Unassembled WGS sequence"/>
</dbReference>
<accession>A0A2S7I6T7</accession>
<dbReference type="EMBL" id="PTPZ01000002">
    <property type="protein sequence ID" value="PPZ92292.1"/>
    <property type="molecule type" value="Genomic_DNA"/>
</dbReference>
<dbReference type="AlphaFoldDB" id="A0A2S7I6T7"/>